<proteinExistence type="predicted"/>
<evidence type="ECO:0000313" key="3">
    <source>
        <dbReference type="Proteomes" id="UP000019335"/>
    </source>
</evidence>
<dbReference type="AlphaFoldDB" id="W7U2C0"/>
<feature type="region of interest" description="Disordered" evidence="1">
    <location>
        <begin position="172"/>
        <end position="197"/>
    </location>
</feature>
<organism evidence="2 3">
    <name type="scientific">Nannochloropsis gaditana</name>
    <dbReference type="NCBI Taxonomy" id="72520"/>
    <lineage>
        <taxon>Eukaryota</taxon>
        <taxon>Sar</taxon>
        <taxon>Stramenopiles</taxon>
        <taxon>Ochrophyta</taxon>
        <taxon>Eustigmatophyceae</taxon>
        <taxon>Eustigmatales</taxon>
        <taxon>Monodopsidaceae</taxon>
        <taxon>Nannochloropsis</taxon>
    </lineage>
</organism>
<reference evidence="2 3" key="1">
    <citation type="journal article" date="2014" name="Mol. Plant">
        <title>Chromosome Scale Genome Assembly and Transcriptome Profiling of Nannochloropsis gaditana in Nitrogen Depletion.</title>
        <authorList>
            <person name="Corteggiani Carpinelli E."/>
            <person name="Telatin A."/>
            <person name="Vitulo N."/>
            <person name="Forcato C."/>
            <person name="D'Angelo M."/>
            <person name="Schiavon R."/>
            <person name="Vezzi A."/>
            <person name="Giacometti G.M."/>
            <person name="Morosinotto T."/>
            <person name="Valle G."/>
        </authorList>
    </citation>
    <scope>NUCLEOTIDE SEQUENCE [LARGE SCALE GENOMIC DNA]</scope>
    <source>
        <strain evidence="2 3">B-31</strain>
    </source>
</reference>
<comment type="caution">
    <text evidence="2">The sequence shown here is derived from an EMBL/GenBank/DDBJ whole genome shotgun (WGS) entry which is preliminary data.</text>
</comment>
<evidence type="ECO:0000313" key="2">
    <source>
        <dbReference type="EMBL" id="EWM29963.1"/>
    </source>
</evidence>
<feature type="region of interest" description="Disordered" evidence="1">
    <location>
        <begin position="308"/>
        <end position="336"/>
    </location>
</feature>
<evidence type="ECO:0000256" key="1">
    <source>
        <dbReference type="SAM" id="MobiDB-lite"/>
    </source>
</evidence>
<dbReference type="Proteomes" id="UP000019335">
    <property type="component" value="Chromosome 2"/>
</dbReference>
<feature type="compositionally biased region" description="Basic residues" evidence="1">
    <location>
        <begin position="1"/>
        <end position="10"/>
    </location>
</feature>
<name>W7U2C0_9STRA</name>
<dbReference type="EMBL" id="AZIL01000100">
    <property type="protein sequence ID" value="EWM29963.1"/>
    <property type="molecule type" value="Genomic_DNA"/>
</dbReference>
<keyword evidence="3" id="KW-1185">Reference proteome</keyword>
<gene>
    <name evidence="2" type="ORF">Naga_101092g1</name>
</gene>
<protein>
    <submittedName>
        <fullName evidence="2">Uncharacterized protein</fullName>
    </submittedName>
</protein>
<accession>W7U2C0</accession>
<dbReference type="OrthoDB" id="200660at2759"/>
<sequence>MGREGRKPKKERGGQGLSRPFALPPSPPSLFPSLQALPMDRWRLSTAYLYLHLFLHFNLHARALRRKDRLPSSLHPSLPLPPAFCAWERVSFYVEGMDTFWKLALQAHHGAVASAAASLLIELHAGIAPSTPITPASSSTSPLPPSETDGVCRGALAQRCLDALADSWILQEGGEGGREDGGEDGGEEGGEEGRRREASRVMRIVQIFKGLVRRCAERDALLPFTSFPPSSDSARRTGEGKEEGGEGGGGEEEDERIDLVVQVGEKGEKHVEMSGLKVETRVGTVRDHVASEIQIPVEGIQLYVMSREGKEGPGPREEVETPVMGREGGRCPIPLV</sequence>
<feature type="compositionally biased region" description="Acidic residues" evidence="1">
    <location>
        <begin position="181"/>
        <end position="190"/>
    </location>
</feature>
<feature type="compositionally biased region" description="Basic and acidic residues" evidence="1">
    <location>
        <begin position="308"/>
        <end position="319"/>
    </location>
</feature>
<feature type="region of interest" description="Disordered" evidence="1">
    <location>
        <begin position="223"/>
        <end position="255"/>
    </location>
</feature>
<feature type="compositionally biased region" description="Basic and acidic residues" evidence="1">
    <location>
        <begin position="233"/>
        <end position="244"/>
    </location>
</feature>
<feature type="region of interest" description="Disordered" evidence="1">
    <location>
        <begin position="1"/>
        <end position="24"/>
    </location>
</feature>